<organism evidence="1 2">
    <name type="scientific">Puccinia striiformis f. sp. tritici</name>
    <dbReference type="NCBI Taxonomy" id="168172"/>
    <lineage>
        <taxon>Eukaryota</taxon>
        <taxon>Fungi</taxon>
        <taxon>Dikarya</taxon>
        <taxon>Basidiomycota</taxon>
        <taxon>Pucciniomycotina</taxon>
        <taxon>Pucciniomycetes</taxon>
        <taxon>Pucciniales</taxon>
        <taxon>Pucciniaceae</taxon>
        <taxon>Puccinia</taxon>
    </lineage>
</organism>
<keyword evidence="2" id="KW-1185">Reference proteome</keyword>
<evidence type="ECO:0000313" key="2">
    <source>
        <dbReference type="Proteomes" id="UP001060170"/>
    </source>
</evidence>
<evidence type="ECO:0000313" key="1">
    <source>
        <dbReference type="EMBL" id="KAI7940436.1"/>
    </source>
</evidence>
<protein>
    <submittedName>
        <fullName evidence="1">Uncharacterized protein</fullName>
    </submittedName>
</protein>
<comment type="caution">
    <text evidence="1">The sequence shown here is derived from an EMBL/GenBank/DDBJ whole genome shotgun (WGS) entry which is preliminary data.</text>
</comment>
<name>A0ACC0DWI4_9BASI</name>
<proteinExistence type="predicted"/>
<dbReference type="Proteomes" id="UP001060170">
    <property type="component" value="Chromosome 14"/>
</dbReference>
<accession>A0ACC0DWI4</accession>
<reference evidence="2" key="2">
    <citation type="journal article" date="2018" name="Mol. Plant Microbe Interact.">
        <title>Genome sequence resources for the wheat stripe rust pathogen (Puccinia striiformis f. sp. tritici) and the barley stripe rust pathogen (Puccinia striiformis f. sp. hordei).</title>
        <authorList>
            <person name="Xia C."/>
            <person name="Wang M."/>
            <person name="Yin C."/>
            <person name="Cornejo O.E."/>
            <person name="Hulbert S.H."/>
            <person name="Chen X."/>
        </authorList>
    </citation>
    <scope>NUCLEOTIDE SEQUENCE [LARGE SCALE GENOMIC DNA]</scope>
    <source>
        <strain evidence="2">93-210</strain>
    </source>
</reference>
<sequence length="1043" mass="117861">MQPSQYTSAPGPQQSYRSQYTTVASGPQFTPLAPGPQQGYGQSLPHDPQYHLPNQHHQYSPPDQQYGYVPGSRSSQPTYHAPHPHGPNHHYGYHNGDIQSCLSHTQSHPHLTGTSDQHQQAPLLSYINTRTNKSPHSLPPNISSSIAGSHDMGTATSRVPLTQSNAPAARDHDPAPGNLDPALNDLAPPLGDSASVLGDRVPGLASDTARPQETTTRDSLPPLLNFEPPHPTSPVIAPTGVPLTAAAKKMLTPDDVMEGFKLKTLAELRDLQHSHIRYKKLNLAIKIEAQDLFFEYQRKQYLLSLKHSRPFKCLTKYLGQRRTRQKESNWHSFQKTDPLAQKALHNNELAQQSCPACFGVVLPANHSMHQPDNHKIYICLDANFQQRHHERSSKNYIKIESQPLFIPPEDIQESNTEIRDAEIAKKVSQKAKDRCTEQHKAADDRRNASSWKGCDDTGLFGCCCRHDSVISFCNIFKTGEGRGLPMSIIKRLFADINPDVNVGVLYDIGCTLGKFLQKRDLLTDLRPRMTFATAVFHSYVHDWPCQLQFNPRYNDGWGLTDGEGLERLWSYLSPLVSPLRYATRNHRISAINHRSMFHNTLGIENIVLTLKRKAVHAVTTKIESQKKVDALLQVHNPHSSDQYFTVDFFCAQWSKQRSFEIDQNEKDRVQKEEQAQFFERGESMKNMAEAFVAKLARSSTHSDPAHALSILQQLRDMQKEQDEEAEKLGSFFSVSAGAERDREQERRLALLWSAKSALYKSAVQIQGETQPLRDSKSHGHRLGTILKEKIFEALDRRKKPVARLLKLFCDRRADYLQHHARDQLSRPENQAISYDEFKKLQLDDPFWNDGYLCLSKDSWAVDPTVRTGIHAVLRLDRATEELVQLSNELRRCLSWGVAYHNQLKLRIDQCVFDTADDKLNAALDSFLGTVSYATRTILSDELQSVQLEHDKLLASWQPVVEEIITLGVVPRSALPIEWLVLVEFLNRHPPNQSTEADLNLLLEEIVLEDQDDDGESIVDDADISGGAEYVPPEDDEQLESNVP</sequence>
<gene>
    <name evidence="1" type="ORF">MJO28_014088</name>
</gene>
<dbReference type="EMBL" id="CM045878">
    <property type="protein sequence ID" value="KAI7940436.1"/>
    <property type="molecule type" value="Genomic_DNA"/>
</dbReference>
<reference evidence="1 2" key="3">
    <citation type="journal article" date="2022" name="Microbiol. Spectr.">
        <title>Folding features and dynamics of 3D genome architecture in plant fungal pathogens.</title>
        <authorList>
            <person name="Xia C."/>
        </authorList>
    </citation>
    <scope>NUCLEOTIDE SEQUENCE [LARGE SCALE GENOMIC DNA]</scope>
    <source>
        <strain evidence="1 2">93-210</strain>
    </source>
</reference>
<reference evidence="2" key="1">
    <citation type="journal article" date="2018" name="BMC Genomics">
        <title>Genomic insights into host adaptation between the wheat stripe rust pathogen (Puccinia striiformis f. sp. tritici) and the barley stripe rust pathogen (Puccinia striiformis f. sp. hordei).</title>
        <authorList>
            <person name="Xia C."/>
            <person name="Wang M."/>
            <person name="Yin C."/>
            <person name="Cornejo O.E."/>
            <person name="Hulbert S.H."/>
            <person name="Chen X."/>
        </authorList>
    </citation>
    <scope>NUCLEOTIDE SEQUENCE [LARGE SCALE GENOMIC DNA]</scope>
    <source>
        <strain evidence="2">93-210</strain>
    </source>
</reference>